<reference evidence="3 4" key="1">
    <citation type="submission" date="2015-12" db="EMBL/GenBank/DDBJ databases">
        <title>Dictyostelia acquired genes for synthesis and detection of signals that induce cell-type specialization by lateral gene transfer from prokaryotes.</title>
        <authorList>
            <person name="Gloeckner G."/>
            <person name="Schaap P."/>
        </authorList>
    </citation>
    <scope>NUCLEOTIDE SEQUENCE [LARGE SCALE GENOMIC DNA]</scope>
    <source>
        <strain evidence="3 4">TK</strain>
    </source>
</reference>
<keyword evidence="2" id="KW-0732">Signal</keyword>
<accession>A0A151ZFL0</accession>
<dbReference type="InParanoid" id="A0A151ZFL0"/>
<keyword evidence="1" id="KW-0812">Transmembrane</keyword>
<name>A0A151ZFL0_TIELA</name>
<comment type="caution">
    <text evidence="3">The sequence shown here is derived from an EMBL/GenBank/DDBJ whole genome shotgun (WGS) entry which is preliminary data.</text>
</comment>
<evidence type="ECO:0000313" key="4">
    <source>
        <dbReference type="Proteomes" id="UP000076078"/>
    </source>
</evidence>
<gene>
    <name evidence="3" type="ORF">DLAC_06752</name>
</gene>
<evidence type="ECO:0008006" key="5">
    <source>
        <dbReference type="Google" id="ProtNLM"/>
    </source>
</evidence>
<dbReference type="AlphaFoldDB" id="A0A151ZFL0"/>
<feature type="signal peptide" evidence="2">
    <location>
        <begin position="1"/>
        <end position="18"/>
    </location>
</feature>
<proteinExistence type="predicted"/>
<evidence type="ECO:0000313" key="3">
    <source>
        <dbReference type="EMBL" id="KYQ92748.1"/>
    </source>
</evidence>
<evidence type="ECO:0000256" key="2">
    <source>
        <dbReference type="SAM" id="SignalP"/>
    </source>
</evidence>
<keyword evidence="1" id="KW-1133">Transmembrane helix</keyword>
<feature type="chain" id="PRO_5007593244" description="Transmembrane protein" evidence="2">
    <location>
        <begin position="19"/>
        <end position="260"/>
    </location>
</feature>
<evidence type="ECO:0000256" key="1">
    <source>
        <dbReference type="SAM" id="Phobius"/>
    </source>
</evidence>
<dbReference type="Proteomes" id="UP000076078">
    <property type="component" value="Unassembled WGS sequence"/>
</dbReference>
<organism evidence="3 4">
    <name type="scientific">Tieghemostelium lacteum</name>
    <name type="common">Slime mold</name>
    <name type="synonym">Dictyostelium lacteum</name>
    <dbReference type="NCBI Taxonomy" id="361077"/>
    <lineage>
        <taxon>Eukaryota</taxon>
        <taxon>Amoebozoa</taxon>
        <taxon>Evosea</taxon>
        <taxon>Eumycetozoa</taxon>
        <taxon>Dictyostelia</taxon>
        <taxon>Dictyosteliales</taxon>
        <taxon>Raperosteliaceae</taxon>
        <taxon>Tieghemostelium</taxon>
    </lineage>
</organism>
<protein>
    <recommendedName>
        <fullName evidence="5">Transmembrane protein</fullName>
    </recommendedName>
</protein>
<keyword evidence="1" id="KW-0472">Membrane</keyword>
<feature type="transmembrane region" description="Helical" evidence="1">
    <location>
        <begin position="240"/>
        <end position="257"/>
    </location>
</feature>
<dbReference type="EMBL" id="LODT01000029">
    <property type="protein sequence ID" value="KYQ92748.1"/>
    <property type="molecule type" value="Genomic_DNA"/>
</dbReference>
<keyword evidence="4" id="KW-1185">Reference proteome</keyword>
<sequence length="260" mass="29045">MFKSIVIILLIFFISIESKSILIKYFSDDHCKGGSEVSYSIQDQCSENSIIQLNTTYFSIYEFKGNCEITTTSKLLYSGLLHSCMKRVGEGSWIVKVLPDGDIQNILPLDKDEFPLSSCGQLSFLNDSNGYCNSKFYGHFPNDRECVVIDQVTGTYGFHVCDEFQFTKYSCGNDPICVPTSCNSTTVSVNHQCLQPQKDKSLKYFSFIIADQSVETNPPSTPQVSKVIKNMDQSSTSSGSLLKIPITLIIILLIFGMRSN</sequence>
<dbReference type="FunCoup" id="A0A151ZFL0">
    <property type="interactions" value="425"/>
</dbReference>